<evidence type="ECO:0000259" key="2">
    <source>
        <dbReference type="Pfam" id="PF07110"/>
    </source>
</evidence>
<sequence>MKVHDKAAAARSDMPHRAPYQGGFRTTTAPLIVTPTLVSRVDATPWAERPHDKGASVGRDGREVEHPDRHPEALALEPDRNLAFEHWDEYWRKVHGPKFAYEEPGSTSQPVLRYDQLHRIPGGPSSFFRPPYAAMAEADGRLVGDPQARVPAYGRPRWDGMAYIAYPDEESIQRTLGQEKYAQRIIADEHTAFRTVTRGISREHIILASERHRDPISLVKLHVRQPRLSREQFQRHWLEEHAALLVSKPATHAYVRRYAQLHNIGSTQDDPEGSRIDGISVLAFASVNDVEDYLVTEDYAAIEADEAELAGEGSEFWTALNYSVINRLLPELPTER</sequence>
<keyword evidence="4" id="KW-1185">Reference proteome</keyword>
<dbReference type="Pfam" id="PF07110">
    <property type="entry name" value="EthD"/>
    <property type="match status" value="1"/>
</dbReference>
<name>A0A940SAK8_9PROT</name>
<dbReference type="EMBL" id="JAGIZA010000033">
    <property type="protein sequence ID" value="MBP0496302.1"/>
    <property type="molecule type" value="Genomic_DNA"/>
</dbReference>
<protein>
    <submittedName>
        <fullName evidence="3">EthD family reductase</fullName>
    </submittedName>
</protein>
<evidence type="ECO:0000313" key="3">
    <source>
        <dbReference type="EMBL" id="MBP0496302.1"/>
    </source>
</evidence>
<evidence type="ECO:0000313" key="4">
    <source>
        <dbReference type="Proteomes" id="UP000677537"/>
    </source>
</evidence>
<organism evidence="3 4">
    <name type="scientific">Roseomonas indoligenes</name>
    <dbReference type="NCBI Taxonomy" id="2820811"/>
    <lineage>
        <taxon>Bacteria</taxon>
        <taxon>Pseudomonadati</taxon>
        <taxon>Pseudomonadota</taxon>
        <taxon>Alphaproteobacteria</taxon>
        <taxon>Acetobacterales</taxon>
        <taxon>Roseomonadaceae</taxon>
        <taxon>Roseomonas</taxon>
    </lineage>
</organism>
<gene>
    <name evidence="3" type="ORF">J5Y10_26195</name>
</gene>
<dbReference type="InterPro" id="IPR009799">
    <property type="entry name" value="EthD_dom"/>
</dbReference>
<feature type="domain" description="EthD" evidence="2">
    <location>
        <begin position="225"/>
        <end position="310"/>
    </location>
</feature>
<feature type="compositionally biased region" description="Basic and acidic residues" evidence="1">
    <location>
        <begin position="48"/>
        <end position="72"/>
    </location>
</feature>
<dbReference type="InterPro" id="IPR011008">
    <property type="entry name" value="Dimeric_a/b-barrel"/>
</dbReference>
<dbReference type="AlphaFoldDB" id="A0A940SAK8"/>
<dbReference type="Gene3D" id="3.30.70.100">
    <property type="match status" value="2"/>
</dbReference>
<feature type="compositionally biased region" description="Basic and acidic residues" evidence="1">
    <location>
        <begin position="1"/>
        <end position="16"/>
    </location>
</feature>
<comment type="caution">
    <text evidence="3">The sequence shown here is derived from an EMBL/GenBank/DDBJ whole genome shotgun (WGS) entry which is preliminary data.</text>
</comment>
<accession>A0A940SAK8</accession>
<reference evidence="3" key="1">
    <citation type="submission" date="2021-03" db="EMBL/GenBank/DDBJ databases">
        <authorList>
            <person name="So Y."/>
        </authorList>
    </citation>
    <scope>NUCLEOTIDE SEQUENCE</scope>
    <source>
        <strain evidence="3">SG15</strain>
    </source>
</reference>
<evidence type="ECO:0000256" key="1">
    <source>
        <dbReference type="SAM" id="MobiDB-lite"/>
    </source>
</evidence>
<dbReference type="GO" id="GO:0016491">
    <property type="term" value="F:oxidoreductase activity"/>
    <property type="evidence" value="ECO:0007669"/>
    <property type="project" value="InterPro"/>
</dbReference>
<dbReference type="SUPFAM" id="SSF54909">
    <property type="entry name" value="Dimeric alpha+beta barrel"/>
    <property type="match status" value="2"/>
</dbReference>
<proteinExistence type="predicted"/>
<dbReference type="Proteomes" id="UP000677537">
    <property type="component" value="Unassembled WGS sequence"/>
</dbReference>
<dbReference type="NCBIfam" id="TIGR02118">
    <property type="entry name" value="EthD family reductase"/>
    <property type="match status" value="1"/>
</dbReference>
<feature type="region of interest" description="Disordered" evidence="1">
    <location>
        <begin position="43"/>
        <end position="72"/>
    </location>
</feature>
<dbReference type="RefSeq" id="WP_209377093.1">
    <property type="nucleotide sequence ID" value="NZ_JAGIZA010000033.1"/>
</dbReference>
<feature type="region of interest" description="Disordered" evidence="1">
    <location>
        <begin position="1"/>
        <end position="23"/>
    </location>
</feature>